<proteinExistence type="predicted"/>
<evidence type="ECO:0000313" key="2">
    <source>
        <dbReference type="Proteomes" id="UP000539642"/>
    </source>
</evidence>
<comment type="caution">
    <text evidence="1">The sequence shown here is derived from an EMBL/GenBank/DDBJ whole genome shotgun (WGS) entry which is preliminary data.</text>
</comment>
<evidence type="ECO:0000313" key="1">
    <source>
        <dbReference type="EMBL" id="MBB5349597.1"/>
    </source>
</evidence>
<organism evidence="1 2">
    <name type="scientific">Desulfoprunum benzoelyticum</name>
    <dbReference type="NCBI Taxonomy" id="1506996"/>
    <lineage>
        <taxon>Bacteria</taxon>
        <taxon>Pseudomonadati</taxon>
        <taxon>Thermodesulfobacteriota</taxon>
        <taxon>Desulfobulbia</taxon>
        <taxon>Desulfobulbales</taxon>
        <taxon>Desulfobulbaceae</taxon>
        <taxon>Desulfoprunum</taxon>
    </lineage>
</organism>
<dbReference type="Proteomes" id="UP000539642">
    <property type="component" value="Unassembled WGS sequence"/>
</dbReference>
<protein>
    <submittedName>
        <fullName evidence="1">Uncharacterized protein</fullName>
    </submittedName>
</protein>
<sequence length="93" mass="10024">MRRGRVALPLRRAEVVFTRVDFRAHGSCRRHGTAQAAPGFLSTSAVFAGVALEGVTARVTGKTTYYMFIALALNSELAALRSIQNIVTGKITT</sequence>
<gene>
    <name evidence="1" type="ORF">HNQ81_003353</name>
</gene>
<dbReference type="AlphaFoldDB" id="A0A840UTS8"/>
<accession>A0A840UTS8</accession>
<reference evidence="1 2" key="1">
    <citation type="submission" date="2020-08" db="EMBL/GenBank/DDBJ databases">
        <title>Genomic Encyclopedia of Type Strains, Phase IV (KMG-IV): sequencing the most valuable type-strain genomes for metagenomic binning, comparative biology and taxonomic classification.</title>
        <authorList>
            <person name="Goeker M."/>
        </authorList>
    </citation>
    <scope>NUCLEOTIDE SEQUENCE [LARGE SCALE GENOMIC DNA]</scope>
    <source>
        <strain evidence="1 2">DSM 28570</strain>
    </source>
</reference>
<name>A0A840UTS8_9BACT</name>
<dbReference type="EMBL" id="JACHEO010000030">
    <property type="protein sequence ID" value="MBB5349597.1"/>
    <property type="molecule type" value="Genomic_DNA"/>
</dbReference>
<keyword evidence="2" id="KW-1185">Reference proteome</keyword>